<organism evidence="1 2">
    <name type="scientific">Armillaria ostoyae</name>
    <name type="common">Armillaria root rot fungus</name>
    <dbReference type="NCBI Taxonomy" id="47428"/>
    <lineage>
        <taxon>Eukaryota</taxon>
        <taxon>Fungi</taxon>
        <taxon>Dikarya</taxon>
        <taxon>Basidiomycota</taxon>
        <taxon>Agaricomycotina</taxon>
        <taxon>Agaricomycetes</taxon>
        <taxon>Agaricomycetidae</taxon>
        <taxon>Agaricales</taxon>
        <taxon>Marasmiineae</taxon>
        <taxon>Physalacriaceae</taxon>
        <taxon>Armillaria</taxon>
    </lineage>
</organism>
<evidence type="ECO:0000313" key="1">
    <source>
        <dbReference type="EMBL" id="SJK98901.1"/>
    </source>
</evidence>
<dbReference type="Proteomes" id="UP000219338">
    <property type="component" value="Unassembled WGS sequence"/>
</dbReference>
<reference evidence="2" key="1">
    <citation type="journal article" date="2017" name="Nat. Ecol. Evol.">
        <title>Genome expansion and lineage-specific genetic innovations in the forest pathogenic fungi Armillaria.</title>
        <authorList>
            <person name="Sipos G."/>
            <person name="Prasanna A.N."/>
            <person name="Walter M.C."/>
            <person name="O'Connor E."/>
            <person name="Balint B."/>
            <person name="Krizsan K."/>
            <person name="Kiss B."/>
            <person name="Hess J."/>
            <person name="Varga T."/>
            <person name="Slot J."/>
            <person name="Riley R."/>
            <person name="Boka B."/>
            <person name="Rigling D."/>
            <person name="Barry K."/>
            <person name="Lee J."/>
            <person name="Mihaltcheva S."/>
            <person name="LaButti K."/>
            <person name="Lipzen A."/>
            <person name="Waldron R."/>
            <person name="Moloney N.M."/>
            <person name="Sperisen C."/>
            <person name="Kredics L."/>
            <person name="Vagvoelgyi C."/>
            <person name="Patrignani A."/>
            <person name="Fitzpatrick D."/>
            <person name="Nagy I."/>
            <person name="Doyle S."/>
            <person name="Anderson J.B."/>
            <person name="Grigoriev I.V."/>
            <person name="Gueldener U."/>
            <person name="Muensterkoetter M."/>
            <person name="Nagy L.G."/>
        </authorList>
    </citation>
    <scope>NUCLEOTIDE SEQUENCE [LARGE SCALE GENOMIC DNA]</scope>
    <source>
        <strain evidence="2">C18/9</strain>
    </source>
</reference>
<proteinExistence type="predicted"/>
<dbReference type="EMBL" id="FUEG01000001">
    <property type="protein sequence ID" value="SJK98901.1"/>
    <property type="molecule type" value="Genomic_DNA"/>
</dbReference>
<dbReference type="AlphaFoldDB" id="A0A284QR70"/>
<accession>A0A284QR70</accession>
<name>A0A284QR70_ARMOS</name>
<gene>
    <name evidence="1" type="ORF">ARMOST_02177</name>
</gene>
<protein>
    <submittedName>
        <fullName evidence="1">Uncharacterized protein</fullName>
    </submittedName>
</protein>
<sequence>MNLTHDGTYRNGIALPRRQYLSPCLGFARYCRVKIAITLLFSPRLVLERHHEAKKLLVEEPGARLINLDCTSFKGTLELAQPRDTSTRALRYLDINDLSNNAFLFNAIRSLQSAAQGTARAYFSCSRLLVVPASSGSGEVKISFPPVNSTAHILPWWTKDTSFIRYPWLRATVVS</sequence>
<keyword evidence="2" id="KW-1185">Reference proteome</keyword>
<evidence type="ECO:0000313" key="2">
    <source>
        <dbReference type="Proteomes" id="UP000219338"/>
    </source>
</evidence>